<organism evidence="12 13">
    <name type="scientific">Nitratidesulfovibrio vulgaris (strain DP4)</name>
    <name type="common">Desulfovibrio vulgaris</name>
    <dbReference type="NCBI Taxonomy" id="391774"/>
    <lineage>
        <taxon>Bacteria</taxon>
        <taxon>Pseudomonadati</taxon>
        <taxon>Thermodesulfobacteriota</taxon>
        <taxon>Desulfovibrionia</taxon>
        <taxon>Desulfovibrionales</taxon>
        <taxon>Desulfovibrionaceae</taxon>
        <taxon>Nitratidesulfovibrio</taxon>
    </lineage>
</organism>
<dbReference type="AlphaFoldDB" id="A0A0H3A9F8"/>
<accession>A0A0H3A9F8</accession>
<evidence type="ECO:0000259" key="11">
    <source>
        <dbReference type="Pfam" id="PF03958"/>
    </source>
</evidence>
<dbReference type="InterPro" id="IPR005644">
    <property type="entry name" value="NolW-like"/>
</dbReference>
<evidence type="ECO:0000313" key="12">
    <source>
        <dbReference type="EMBL" id="ABM28808.1"/>
    </source>
</evidence>
<keyword evidence="2 7" id="KW-0813">Transport</keyword>
<sequence precursor="true">MRFTNTILMTTFTALLAVALVAGCASKKKDETDPFFSKWQSLASNSTGFSPPKVVRDVKPKTLLRQEEVTAKQEEQKRPLPQMPVTLKLHNVDVGVALRSLAAAANTSIIVSPGVKGTASINVNRVPWEDVFKGILASNALDFAWRGELIQVMTLADKKAEVERELLETQRMAQQLKGRKVGPLVTSVIEVRYAEAAELKKNLEGFLSKDEQNKPVGAVVVDTHTNSLIVQAVEDDLSKIITLVNNLDKPRAQILLKAHIVEATRDTARDLGIQWGGVGRSGNMGDGNRMWVTPGGSGPTKPTDPQAGGGVPVIPPGGLSGQGFGMNFPVNKAGKTAMGSLGLMFGTIGGNMLEVQLSALQDNGKLNILSSPSISTLDNQMAFTENGEKVPYVSTNAQGDREVKFEDAVLRLEITPHVIDESNLKLKVQVKKDEVDLTRTVEGNPFIIKKQTETTLIVQDGETVVISGLTKERSSSRRQGLPYLQDVEGIGALFGNDSKANKLEDVLIFITPAILPYREETSVN</sequence>
<evidence type="ECO:0000256" key="3">
    <source>
        <dbReference type="ARBA" id="ARBA00022729"/>
    </source>
</evidence>
<dbReference type="Pfam" id="PF03958">
    <property type="entry name" value="Secretin_N"/>
    <property type="match status" value="1"/>
</dbReference>
<dbReference type="Proteomes" id="UP000009173">
    <property type="component" value="Chromosome"/>
</dbReference>
<reference evidence="13" key="1">
    <citation type="journal article" date="2009" name="Environ. Microbiol.">
        <title>Contribution of mobile genetic elements to Desulfovibrio vulgaris genome plasticity.</title>
        <authorList>
            <person name="Walker C.B."/>
            <person name="Stolyar S."/>
            <person name="Chivian D."/>
            <person name="Pinel N."/>
            <person name="Gabster J.A."/>
            <person name="Dehal P.S."/>
            <person name="He Z."/>
            <person name="Yang Z.K."/>
            <person name="Yen H.C."/>
            <person name="Zhou J."/>
            <person name="Wall J.D."/>
            <person name="Hazen T.C."/>
            <person name="Arkin A.P."/>
            <person name="Stahl D.A."/>
        </authorList>
    </citation>
    <scope>NUCLEOTIDE SEQUENCE [LARGE SCALE GENOMIC DNA]</scope>
    <source>
        <strain evidence="13">DP4</strain>
    </source>
</reference>
<evidence type="ECO:0000256" key="4">
    <source>
        <dbReference type="ARBA" id="ARBA00023136"/>
    </source>
</evidence>
<feature type="chain" id="PRO_5002604139" evidence="9">
    <location>
        <begin position="20"/>
        <end position="524"/>
    </location>
</feature>
<dbReference type="InterPro" id="IPR038591">
    <property type="entry name" value="NolW-like_sf"/>
</dbReference>
<feature type="coiled-coil region" evidence="8">
    <location>
        <begin position="152"/>
        <end position="179"/>
    </location>
</feature>
<keyword evidence="5" id="KW-0998">Cell outer membrane</keyword>
<dbReference type="PROSITE" id="PS51257">
    <property type="entry name" value="PROKAR_LIPOPROTEIN"/>
    <property type="match status" value="1"/>
</dbReference>
<protein>
    <submittedName>
        <fullName evidence="12">Type II and III secretion system protein</fullName>
    </submittedName>
</protein>
<dbReference type="GO" id="GO:0009306">
    <property type="term" value="P:protein secretion"/>
    <property type="evidence" value="ECO:0007669"/>
    <property type="project" value="InterPro"/>
</dbReference>
<evidence type="ECO:0000256" key="8">
    <source>
        <dbReference type="SAM" id="Coils"/>
    </source>
</evidence>
<dbReference type="EMBL" id="CP000527">
    <property type="protein sequence ID" value="ABM28808.1"/>
    <property type="molecule type" value="Genomic_DNA"/>
</dbReference>
<dbReference type="InterPro" id="IPR001775">
    <property type="entry name" value="GspD/PilQ"/>
</dbReference>
<feature type="domain" description="Type II/III secretion system secretin-like" evidence="10">
    <location>
        <begin position="359"/>
        <end position="515"/>
    </location>
</feature>
<comment type="subcellular location">
    <subcellularLocation>
        <location evidence="7">Cell outer membrane</location>
    </subcellularLocation>
    <subcellularLocation>
        <location evidence="1">Membrane</location>
    </subcellularLocation>
</comment>
<proteinExistence type="inferred from homology"/>
<dbReference type="RefSeq" id="WP_011792467.1">
    <property type="nucleotide sequence ID" value="NC_008751.1"/>
</dbReference>
<dbReference type="GO" id="GO:0009279">
    <property type="term" value="C:cell outer membrane"/>
    <property type="evidence" value="ECO:0007669"/>
    <property type="project" value="UniProtKB-SubCell"/>
</dbReference>
<keyword evidence="8" id="KW-0175">Coiled coil</keyword>
<dbReference type="InterPro" id="IPR004846">
    <property type="entry name" value="T2SS/T3SS_dom"/>
</dbReference>
<feature type="signal peptide" evidence="9">
    <location>
        <begin position="1"/>
        <end position="19"/>
    </location>
</feature>
<keyword evidence="3 9" id="KW-0732">Signal</keyword>
<evidence type="ECO:0000313" key="13">
    <source>
        <dbReference type="Proteomes" id="UP000009173"/>
    </source>
</evidence>
<dbReference type="InterPro" id="IPR051808">
    <property type="entry name" value="Type_IV_pilus_biogenesis"/>
</dbReference>
<name>A0A0H3A9F8_NITV4</name>
<comment type="similarity">
    <text evidence="6">Belongs to the bacterial secretin family.</text>
</comment>
<dbReference type="PRINTS" id="PR00811">
    <property type="entry name" value="BCTERIALGSPD"/>
</dbReference>
<evidence type="ECO:0000256" key="5">
    <source>
        <dbReference type="ARBA" id="ARBA00023237"/>
    </source>
</evidence>
<feature type="domain" description="NolW-like" evidence="11">
    <location>
        <begin position="186"/>
        <end position="253"/>
    </location>
</feature>
<evidence type="ECO:0000256" key="6">
    <source>
        <dbReference type="RuleBase" id="RU004003"/>
    </source>
</evidence>
<dbReference type="PANTHER" id="PTHR30604:SF1">
    <property type="entry name" value="DNA UTILIZATION PROTEIN HOFQ"/>
    <property type="match status" value="1"/>
</dbReference>
<evidence type="ECO:0000256" key="2">
    <source>
        <dbReference type="ARBA" id="ARBA00022448"/>
    </source>
</evidence>
<dbReference type="PANTHER" id="PTHR30604">
    <property type="entry name" value="PROTEIN TRANSPORT PROTEIN HOFQ"/>
    <property type="match status" value="1"/>
</dbReference>
<dbReference type="PRINTS" id="PR01032">
    <property type="entry name" value="PHAGEIV"/>
</dbReference>
<dbReference type="NCBIfam" id="TIGR02515">
    <property type="entry name" value="IV_pilus_PilQ"/>
    <property type="match status" value="1"/>
</dbReference>
<gene>
    <name evidence="12" type="ordered locus">Dvul_1791</name>
</gene>
<dbReference type="Gene3D" id="3.30.1370.120">
    <property type="match status" value="1"/>
</dbReference>
<dbReference type="HOGENOM" id="CLU_006756_2_2_7"/>
<keyword evidence="4" id="KW-0472">Membrane</keyword>
<evidence type="ECO:0000256" key="1">
    <source>
        <dbReference type="ARBA" id="ARBA00004370"/>
    </source>
</evidence>
<dbReference type="Pfam" id="PF00263">
    <property type="entry name" value="Secretin"/>
    <property type="match status" value="1"/>
</dbReference>
<evidence type="ECO:0000256" key="7">
    <source>
        <dbReference type="RuleBase" id="RU004004"/>
    </source>
</evidence>
<dbReference type="KEGG" id="dvl:Dvul_1791"/>
<dbReference type="InterPro" id="IPR013355">
    <property type="entry name" value="Pilus_4_PilQ"/>
</dbReference>
<dbReference type="Gene3D" id="3.30.1370.130">
    <property type="match status" value="1"/>
</dbReference>
<evidence type="ECO:0000259" key="10">
    <source>
        <dbReference type="Pfam" id="PF00263"/>
    </source>
</evidence>
<evidence type="ECO:0000256" key="9">
    <source>
        <dbReference type="SAM" id="SignalP"/>
    </source>
</evidence>